<gene>
    <name evidence="2" type="ORF">DSM106972_009940</name>
</gene>
<dbReference type="EMBL" id="RSCL01000002">
    <property type="protein sequence ID" value="RUT08941.1"/>
    <property type="molecule type" value="Genomic_DNA"/>
</dbReference>
<dbReference type="SUPFAM" id="SSF160574">
    <property type="entry name" value="BT0923-like"/>
    <property type="match status" value="1"/>
</dbReference>
<evidence type="ECO:0000313" key="3">
    <source>
        <dbReference type="Proteomes" id="UP000271624"/>
    </source>
</evidence>
<evidence type="ECO:0000313" key="2">
    <source>
        <dbReference type="EMBL" id="RUT08941.1"/>
    </source>
</evidence>
<proteinExistence type="predicted"/>
<comment type="caution">
    <text evidence="2">The sequence shown here is derived from an EMBL/GenBank/DDBJ whole genome shotgun (WGS) entry which is preliminary data.</text>
</comment>
<dbReference type="Proteomes" id="UP000271624">
    <property type="component" value="Unassembled WGS sequence"/>
</dbReference>
<dbReference type="Pfam" id="PF11396">
    <property type="entry name" value="PepSY_like"/>
    <property type="match status" value="2"/>
</dbReference>
<evidence type="ECO:0000259" key="1">
    <source>
        <dbReference type="Pfam" id="PF11396"/>
    </source>
</evidence>
<reference evidence="2" key="1">
    <citation type="submission" date="2018-12" db="EMBL/GenBank/DDBJ databases">
        <authorList>
            <person name="Will S."/>
            <person name="Neumann-Schaal M."/>
            <person name="Henke P."/>
        </authorList>
    </citation>
    <scope>NUCLEOTIDE SEQUENCE</scope>
    <source>
        <strain evidence="2">PCC 7102</strain>
    </source>
</reference>
<dbReference type="AlphaFoldDB" id="A0A3S1CR62"/>
<dbReference type="Gene3D" id="3.10.450.360">
    <property type="match status" value="1"/>
</dbReference>
<feature type="domain" description="Putative beta-lactamase-inhibitor-like PepSY-like" evidence="1">
    <location>
        <begin position="80"/>
        <end position="166"/>
    </location>
</feature>
<dbReference type="InterPro" id="IPR021533">
    <property type="entry name" value="PepSY-like"/>
</dbReference>
<organism evidence="2 3">
    <name type="scientific">Dulcicalothrix desertica PCC 7102</name>
    <dbReference type="NCBI Taxonomy" id="232991"/>
    <lineage>
        <taxon>Bacteria</taxon>
        <taxon>Bacillati</taxon>
        <taxon>Cyanobacteriota</taxon>
        <taxon>Cyanophyceae</taxon>
        <taxon>Nostocales</taxon>
        <taxon>Calotrichaceae</taxon>
        <taxon>Dulcicalothrix</taxon>
    </lineage>
</organism>
<name>A0A3S1CR62_9CYAN</name>
<dbReference type="OrthoDB" id="3576271at2"/>
<reference evidence="2" key="2">
    <citation type="journal article" date="2019" name="Genome Biol. Evol.">
        <title>Day and night: Metabolic profiles and evolutionary relationships of six axenic non-marine cyanobacteria.</title>
        <authorList>
            <person name="Will S.E."/>
            <person name="Henke P."/>
            <person name="Boedeker C."/>
            <person name="Huang S."/>
            <person name="Brinkmann H."/>
            <person name="Rohde M."/>
            <person name="Jarek M."/>
            <person name="Friedl T."/>
            <person name="Seufert S."/>
            <person name="Schumacher M."/>
            <person name="Overmann J."/>
            <person name="Neumann-Schaal M."/>
            <person name="Petersen J."/>
        </authorList>
    </citation>
    <scope>NUCLEOTIDE SEQUENCE [LARGE SCALE GENOMIC DNA]</scope>
    <source>
        <strain evidence="2">PCC 7102</strain>
    </source>
</reference>
<accession>A0A3S1CR62</accession>
<sequence length="175" mass="19415">MQYLTLDSKHLLTQLTSLSSLRCLATIACVLAATLLASCENGVDLQDDVISSSQVPQVVQSAFAKKYPGKTPNWKLQPYGYEAVFVENGIEYEAEYSSNGQWLETEYELSSDNGFSSVVLDKVRAQYPSGTIKKREIEITPQGIFYEVEVVNNGNEVELYFDGRGNEAPNSHEDA</sequence>
<protein>
    <recommendedName>
        <fullName evidence="1">Putative beta-lactamase-inhibitor-like PepSY-like domain-containing protein</fullName>
    </recommendedName>
</protein>
<feature type="domain" description="Putative beta-lactamase-inhibitor-like PepSY-like" evidence="1">
    <location>
        <begin position="48"/>
        <end position="69"/>
    </location>
</feature>
<keyword evidence="3" id="KW-1185">Reference proteome</keyword>
<dbReference type="RefSeq" id="WP_127079465.1">
    <property type="nucleotide sequence ID" value="NZ_RSCL01000002.1"/>
</dbReference>